<evidence type="ECO:0000313" key="3">
    <source>
        <dbReference type="EMBL" id="BAB10847.1"/>
    </source>
</evidence>
<sequence length="208" mass="23022">MINVYISASNKEEGESDWYGILGVDPLADDETVKKHYKTLALLLHPDKNRFNGAEENCVDQKRKPKQEKSEPSASCNKPAEPASSSSSKPVDMTFSNHLNKTFPCPNCGQNSAMTNISSTEVINGRTFIRVSVSPQQEEPSRANSQATSRRSTRHDDANSTESFFKKPMPTTGDANSTHEAQRLFKNPMTTTGDANSTHEAQRLFKNP</sequence>
<feature type="region of interest" description="Disordered" evidence="1">
    <location>
        <begin position="56"/>
        <end position="95"/>
    </location>
</feature>
<dbReference type="PROSITE" id="PS50076">
    <property type="entry name" value="DNAJ_2"/>
    <property type="match status" value="1"/>
</dbReference>
<dbReference type="PANTHER" id="PTHR44137:SF23">
    <property type="entry name" value="CHAPERONE DNAJ-DOMAIN SUPERFAMILY PROTEIN"/>
    <property type="match status" value="1"/>
</dbReference>
<dbReference type="PRINTS" id="PR00625">
    <property type="entry name" value="JDOMAIN"/>
</dbReference>
<dbReference type="PhylomeDB" id="Q9FM15"/>
<dbReference type="EMBL" id="AB009053">
    <property type="protein sequence ID" value="BAB10847.1"/>
    <property type="molecule type" value="Genomic_DNA"/>
</dbReference>
<dbReference type="AlphaFoldDB" id="Q9FM15"/>
<dbReference type="CDD" id="cd06257">
    <property type="entry name" value="DnaJ"/>
    <property type="match status" value="1"/>
</dbReference>
<accession>Q9FM15</accession>
<dbReference type="Pfam" id="PF00226">
    <property type="entry name" value="DnaJ"/>
    <property type="match status" value="1"/>
</dbReference>
<dbReference type="PANTHER" id="PTHR44137">
    <property type="entry name" value="BNAC03G44070D PROTEIN"/>
    <property type="match status" value="1"/>
</dbReference>
<dbReference type="ExpressionAtlas" id="Q9FM15">
    <property type="expression patterns" value="baseline and differential"/>
</dbReference>
<feature type="domain" description="J" evidence="2">
    <location>
        <begin position="17"/>
        <end position="67"/>
    </location>
</feature>
<dbReference type="InterPro" id="IPR001623">
    <property type="entry name" value="DnaJ_domain"/>
</dbReference>
<evidence type="ECO:0000259" key="2">
    <source>
        <dbReference type="PROSITE" id="PS50076"/>
    </source>
</evidence>
<name>Q9FM15_ARATH</name>
<dbReference type="SUPFAM" id="SSF46565">
    <property type="entry name" value="Chaperone J-domain"/>
    <property type="match status" value="1"/>
</dbReference>
<feature type="compositionally biased region" description="Basic and acidic residues" evidence="1">
    <location>
        <begin position="59"/>
        <end position="71"/>
    </location>
</feature>
<protein>
    <recommendedName>
        <fullName evidence="2">J domain-containing protein</fullName>
    </recommendedName>
</protein>
<feature type="compositionally biased region" description="Polar residues" evidence="1">
    <location>
        <begin position="133"/>
        <end position="150"/>
    </location>
</feature>
<dbReference type="InterPro" id="IPR036869">
    <property type="entry name" value="J_dom_sf"/>
</dbReference>
<dbReference type="Gene3D" id="1.10.287.110">
    <property type="entry name" value="DnaJ domain"/>
    <property type="match status" value="1"/>
</dbReference>
<reference evidence="3" key="1">
    <citation type="journal article" date="1998" name="DNA Res.">
        <title>Structural analysis of Arabidopsis thaliana chromosome 5. IV. Sequence features of the regions of 1,456,315 bp covered by nineteen physically assigned P1 and TAC clones.</title>
        <authorList>
            <person name="Sato S."/>
            <person name="Kaneko T."/>
            <person name="Kotani H."/>
            <person name="Nakamura Y."/>
            <person name="Asamizu E."/>
            <person name="Miyajima N."/>
            <person name="Tabata S."/>
        </authorList>
    </citation>
    <scope>NUCLEOTIDE SEQUENCE [LARGE SCALE GENOMIC DNA]</scope>
</reference>
<proteinExistence type="predicted"/>
<organism evidence="3">
    <name type="scientific">Arabidopsis thaliana</name>
    <name type="common">Mouse-ear cress</name>
    <dbReference type="NCBI Taxonomy" id="3702"/>
    <lineage>
        <taxon>Eukaryota</taxon>
        <taxon>Viridiplantae</taxon>
        <taxon>Streptophyta</taxon>
        <taxon>Embryophyta</taxon>
        <taxon>Tracheophyta</taxon>
        <taxon>Spermatophyta</taxon>
        <taxon>Magnoliopsida</taxon>
        <taxon>eudicotyledons</taxon>
        <taxon>Gunneridae</taxon>
        <taxon>Pentapetalae</taxon>
        <taxon>rosids</taxon>
        <taxon>malvids</taxon>
        <taxon>Brassicales</taxon>
        <taxon>Brassicaceae</taxon>
        <taxon>Camelineae</taxon>
        <taxon>Arabidopsis</taxon>
    </lineage>
</organism>
<dbReference type="SMART" id="SM00271">
    <property type="entry name" value="DnaJ"/>
    <property type="match status" value="1"/>
</dbReference>
<reference key="2">
    <citation type="journal article" date="2000" name="Nature">
        <title>Sequence and analysis of chromosome 5 of the plant Arabidopsis thaliana.</title>
        <authorList>
            <consortium name="Kazusa DNA Research Institute"/>
            <consortium name="Cold Spring Harbor and Washington University in St Louis Sequencing Consortium"/>
            <consortium name="European Union Arabidopsis Genome Sequencing Consortium"/>
            <person name="Tabata S."/>
            <person name="Kaneko T."/>
            <person name="Nakamura Y."/>
            <person name="Kotani H."/>
            <person name="Kato T."/>
            <person name="Asamizu E."/>
            <person name="Miyajima N."/>
            <person name="Sasamoto S."/>
            <person name="Kimura T."/>
            <person name="Hosouchi T."/>
            <person name="Kawashima K."/>
            <person name="Kohara M."/>
            <person name="Matsumoto M."/>
            <person name="Matsuno A."/>
            <person name="Muraki A."/>
            <person name="Nakayama S."/>
            <person name="Nakazaki N."/>
            <person name="Naruo K."/>
            <person name="Okumura S."/>
            <person name="Shinpo S."/>
            <person name="Takeuchi C."/>
            <person name="Wada T."/>
            <person name="Watanabe A."/>
            <person name="Yamada M."/>
            <person name="Yasuda M."/>
            <person name="Sato S."/>
            <person name="de la Bastide M."/>
            <person name="Huang E."/>
            <person name="Spiegel L."/>
            <person name="Gnoj L."/>
            <person name="O'Shaughnessy A."/>
            <person name="Preston R."/>
            <person name="Habermann K."/>
            <person name="Murray J."/>
            <person name="Johnson D."/>
            <person name="Rohlfing T."/>
            <person name="Nelson J."/>
            <person name="Stoneking T."/>
            <person name="Pepin K."/>
            <person name="Spieth J."/>
            <person name="Sekhon M."/>
            <person name="Armstrong J."/>
            <person name="Becker M."/>
            <person name="Belter E."/>
            <person name="Cordum H."/>
            <person name="Cordes M."/>
            <person name="Courtney L."/>
            <person name="Courtney W."/>
            <person name="Dante M."/>
            <person name="Du H."/>
            <person name="Edwards J."/>
            <person name="Fryman J."/>
            <person name="Haakensen B."/>
            <person name="Lamar E."/>
            <person name="Latreille P."/>
            <person name="Leonard S."/>
            <person name="Meyer R."/>
            <person name="Mulvaney E."/>
            <person name="Ozersky P."/>
            <person name="Riley A."/>
            <person name="Strowmatt C."/>
            <person name="Wagner-McPherson C."/>
            <person name="Wollam A."/>
            <person name="Yoakum M."/>
            <person name="Bell M."/>
            <person name="Dedhia N."/>
            <person name="Parnell L."/>
            <person name="Shah R."/>
            <person name="Rodriguez M."/>
            <person name="See L.H."/>
            <person name="Vil D."/>
            <person name="Baker J."/>
            <person name="Kirchoff K."/>
            <person name="Toth K."/>
            <person name="King L."/>
            <person name="Bahret A."/>
            <person name="Miller B."/>
            <person name="Marra M."/>
            <person name="Martienssen R."/>
            <person name="McCombie W.R."/>
            <person name="Wilson R.K."/>
            <person name="Murphy G."/>
            <person name="Bancroft I."/>
            <person name="Volckaert G."/>
            <person name="Wambutt R."/>
            <person name="Dusterhoft A."/>
            <person name="Stiekema W."/>
            <person name="Pohl T."/>
            <person name="Entian K.D."/>
            <person name="Terryn N."/>
            <person name="Hartley N."/>
            <person name="Bent E."/>
            <person name="Johnson S."/>
            <person name="Langham S.A."/>
            <person name="McCullagh B."/>
            <person name="Robben J."/>
            <person name="Grymonprez B."/>
            <person name="Zimmermann W."/>
            <person name="Ramsperger U."/>
            <person name="Wedler H."/>
            <person name="Balke K."/>
            <person name="Wedler E."/>
            <person name="Peters S."/>
            <person name="van Staveren M."/>
            <person name="Dirkse W."/>
            <person name="Mooijman P."/>
            <person name="Lankhorst R.K."/>
            <person name="Weitzenegger T."/>
            <person name="Bothe G."/>
            <person name="Rose M."/>
            <person name="Hauf J."/>
            <person name="Berneiser S."/>
            <person name="Hempel S."/>
            <person name="Feldpausch M."/>
            <person name="Lamberth S."/>
            <person name="Villarroel R."/>
            <person name="Gielen J."/>
            <person name="Ardiles W."/>
            <person name="Bents O."/>
            <person name="Lemcke K."/>
            <person name="Kolesov G."/>
            <person name="Mayer K."/>
            <person name="Rudd S."/>
            <person name="Schoof H."/>
            <person name="Schueller C."/>
            <person name="Zaccaria P."/>
            <person name="Mewes H.W."/>
            <person name="Bevan M."/>
            <person name="Fransz P."/>
        </authorList>
    </citation>
    <scope>NUCLEOTIDE SEQUENCE [LARGE SCALE GENOMIC DNA]</scope>
    <source>
        <strain>cv. Columbia</strain>
    </source>
</reference>
<feature type="compositionally biased region" description="Polar residues" evidence="1">
    <location>
        <begin position="188"/>
        <end position="199"/>
    </location>
</feature>
<evidence type="ECO:0000256" key="1">
    <source>
        <dbReference type="SAM" id="MobiDB-lite"/>
    </source>
</evidence>
<feature type="region of interest" description="Disordered" evidence="1">
    <location>
        <begin position="132"/>
        <end position="208"/>
    </location>
</feature>